<accession>A0A239X5R6</accession>
<evidence type="ECO:0000313" key="2">
    <source>
        <dbReference type="EMBL" id="SNV42055.1"/>
    </source>
</evidence>
<keyword evidence="1" id="KW-0472">Membrane</keyword>
<organism evidence="2 3">
    <name type="scientific">Chryseobacterium taklimakanense</name>
    <dbReference type="NCBI Taxonomy" id="536441"/>
    <lineage>
        <taxon>Bacteria</taxon>
        <taxon>Pseudomonadati</taxon>
        <taxon>Bacteroidota</taxon>
        <taxon>Flavobacteriia</taxon>
        <taxon>Flavobacteriales</taxon>
        <taxon>Weeksellaceae</taxon>
        <taxon>Chryseobacterium group</taxon>
        <taxon>Chryseobacterium</taxon>
    </lineage>
</organism>
<sequence>MFSNSGNQLVAIQYLTRLFDNEEKRLVVIESKITQLISQSGVVISLIAFLVPFLYERLITSNCLIKVGFSLLFILTVTLLGFSIYTASKIFNVKKFRYMDCDTASVTQNFDTIEEFNSEYISDLKNSIENNNKVNNEKANILLKSHFYFVRGLYSLITLTIILILNFLFQ</sequence>
<keyword evidence="1" id="KW-0812">Transmembrane</keyword>
<feature type="transmembrane region" description="Helical" evidence="1">
    <location>
        <begin position="33"/>
        <end position="55"/>
    </location>
</feature>
<evidence type="ECO:0000256" key="1">
    <source>
        <dbReference type="SAM" id="Phobius"/>
    </source>
</evidence>
<protein>
    <submittedName>
        <fullName evidence="2">Uncharacterized protein</fullName>
    </submittedName>
</protein>
<dbReference type="Proteomes" id="UP000215196">
    <property type="component" value="Chromosome 1"/>
</dbReference>
<gene>
    <name evidence="2" type="ORF">SAMEA4412677_01020</name>
</gene>
<dbReference type="EMBL" id="LT906465">
    <property type="protein sequence ID" value="SNV42055.1"/>
    <property type="molecule type" value="Genomic_DNA"/>
</dbReference>
<dbReference type="AlphaFoldDB" id="A0A239X5R6"/>
<reference evidence="2 3" key="1">
    <citation type="submission" date="2017-06" db="EMBL/GenBank/DDBJ databases">
        <authorList>
            <consortium name="Pathogen Informatics"/>
        </authorList>
    </citation>
    <scope>NUCLEOTIDE SEQUENCE [LARGE SCALE GENOMIC DNA]</scope>
    <source>
        <strain evidence="2 3">NCTC13490</strain>
    </source>
</reference>
<dbReference type="RefSeq" id="WP_095071038.1">
    <property type="nucleotide sequence ID" value="NZ_JAKRDQ010000003.1"/>
</dbReference>
<feature type="transmembrane region" description="Helical" evidence="1">
    <location>
        <begin position="148"/>
        <end position="169"/>
    </location>
</feature>
<keyword evidence="3" id="KW-1185">Reference proteome</keyword>
<dbReference type="KEGG" id="ctak:4412677_01020"/>
<evidence type="ECO:0000313" key="3">
    <source>
        <dbReference type="Proteomes" id="UP000215196"/>
    </source>
</evidence>
<name>A0A239X5R6_9FLAO</name>
<keyword evidence="1" id="KW-1133">Transmembrane helix</keyword>
<proteinExistence type="predicted"/>
<feature type="transmembrane region" description="Helical" evidence="1">
    <location>
        <begin position="67"/>
        <end position="87"/>
    </location>
</feature>